<dbReference type="GO" id="GO:0003677">
    <property type="term" value="F:DNA binding"/>
    <property type="evidence" value="ECO:0007669"/>
    <property type="project" value="UniProtKB-KW"/>
</dbReference>
<evidence type="ECO:0000256" key="3">
    <source>
        <dbReference type="ARBA" id="ARBA00023015"/>
    </source>
</evidence>
<dbReference type="GO" id="GO:0000160">
    <property type="term" value="P:phosphorelay signal transduction system"/>
    <property type="evidence" value="ECO:0007669"/>
    <property type="project" value="UniProtKB-KW"/>
</dbReference>
<dbReference type="InterPro" id="IPR050595">
    <property type="entry name" value="Bact_response_regulator"/>
</dbReference>
<evidence type="ECO:0000313" key="9">
    <source>
        <dbReference type="Proteomes" id="UP000254266"/>
    </source>
</evidence>
<evidence type="ECO:0000256" key="6">
    <source>
        <dbReference type="PROSITE-ProRule" id="PRU00169"/>
    </source>
</evidence>
<dbReference type="PROSITE" id="PS50110">
    <property type="entry name" value="RESPONSE_REGULATORY"/>
    <property type="match status" value="1"/>
</dbReference>
<evidence type="ECO:0000256" key="1">
    <source>
        <dbReference type="ARBA" id="ARBA00022553"/>
    </source>
</evidence>
<keyword evidence="5" id="KW-0804">Transcription</keyword>
<dbReference type="SMART" id="SM00448">
    <property type="entry name" value="REC"/>
    <property type="match status" value="1"/>
</dbReference>
<dbReference type="InterPro" id="IPR001789">
    <property type="entry name" value="Sig_transdc_resp-reg_receiver"/>
</dbReference>
<keyword evidence="4" id="KW-0238">DNA-binding</keyword>
<keyword evidence="9" id="KW-1185">Reference proteome</keyword>
<dbReference type="Gene3D" id="3.40.50.2300">
    <property type="match status" value="1"/>
</dbReference>
<feature type="modified residue" description="4-aspartylphosphate" evidence="6">
    <location>
        <position position="52"/>
    </location>
</feature>
<keyword evidence="3" id="KW-0805">Transcription regulation</keyword>
<dbReference type="InterPro" id="IPR011006">
    <property type="entry name" value="CheY-like_superfamily"/>
</dbReference>
<evidence type="ECO:0000256" key="4">
    <source>
        <dbReference type="ARBA" id="ARBA00023125"/>
    </source>
</evidence>
<comment type="caution">
    <text evidence="8">The sequence shown here is derived from an EMBL/GenBank/DDBJ whole genome shotgun (WGS) entry which is preliminary data.</text>
</comment>
<evidence type="ECO:0000256" key="2">
    <source>
        <dbReference type="ARBA" id="ARBA00023012"/>
    </source>
</evidence>
<dbReference type="Proteomes" id="UP000254266">
    <property type="component" value="Unassembled WGS sequence"/>
</dbReference>
<sequence>MKKILAVDDTEIILELLKLHLDKEGYDVQTCDNPENAMQLVTDESFDLILLDIMMPGTNGLDVLKFIKQQEKNRFTPVVMLTARDDMNSIRDCLTNGALEYMTKPFNIVSVKKRIAQLITQDK</sequence>
<gene>
    <name evidence="8" type="ORF">DIZ80_00745</name>
</gene>
<proteinExistence type="predicted"/>
<organism evidence="8 9">
    <name type="scientific">endosymbiont of Galathealinum brachiosum</name>
    <dbReference type="NCBI Taxonomy" id="2200906"/>
    <lineage>
        <taxon>Bacteria</taxon>
        <taxon>Pseudomonadati</taxon>
        <taxon>Pseudomonadota</taxon>
        <taxon>Gammaproteobacteria</taxon>
        <taxon>sulfur-oxidizing symbionts</taxon>
    </lineage>
</organism>
<dbReference type="Pfam" id="PF00072">
    <property type="entry name" value="Response_reg"/>
    <property type="match status" value="1"/>
</dbReference>
<protein>
    <recommendedName>
        <fullName evidence="7">Response regulatory domain-containing protein</fullName>
    </recommendedName>
</protein>
<dbReference type="FunFam" id="3.40.50.2300:FF:000001">
    <property type="entry name" value="DNA-binding response regulator PhoB"/>
    <property type="match status" value="1"/>
</dbReference>
<dbReference type="EMBL" id="QFXC01000002">
    <property type="protein sequence ID" value="RDH86031.1"/>
    <property type="molecule type" value="Genomic_DNA"/>
</dbReference>
<dbReference type="PANTHER" id="PTHR44591:SF3">
    <property type="entry name" value="RESPONSE REGULATORY DOMAIN-CONTAINING PROTEIN"/>
    <property type="match status" value="1"/>
</dbReference>
<dbReference type="AlphaFoldDB" id="A0A370DM92"/>
<keyword evidence="2" id="KW-0902">Two-component regulatory system</keyword>
<dbReference type="SUPFAM" id="SSF52172">
    <property type="entry name" value="CheY-like"/>
    <property type="match status" value="1"/>
</dbReference>
<evidence type="ECO:0000256" key="5">
    <source>
        <dbReference type="ARBA" id="ARBA00023163"/>
    </source>
</evidence>
<dbReference type="PANTHER" id="PTHR44591">
    <property type="entry name" value="STRESS RESPONSE REGULATOR PROTEIN 1"/>
    <property type="match status" value="1"/>
</dbReference>
<evidence type="ECO:0000313" key="8">
    <source>
        <dbReference type="EMBL" id="RDH86031.1"/>
    </source>
</evidence>
<accession>A0A370DM92</accession>
<feature type="domain" description="Response regulatory" evidence="7">
    <location>
        <begin position="3"/>
        <end position="119"/>
    </location>
</feature>
<dbReference type="CDD" id="cd17574">
    <property type="entry name" value="REC_OmpR"/>
    <property type="match status" value="1"/>
</dbReference>
<evidence type="ECO:0000259" key="7">
    <source>
        <dbReference type="PROSITE" id="PS50110"/>
    </source>
</evidence>
<name>A0A370DM92_9GAMM</name>
<reference evidence="8 9" key="1">
    <citation type="journal article" date="2018" name="ISME J.">
        <title>Endosymbiont genomes yield clues of tubeworm success.</title>
        <authorList>
            <person name="Li Y."/>
            <person name="Liles M.R."/>
            <person name="Halanych K.M."/>
        </authorList>
    </citation>
    <scope>NUCLEOTIDE SEQUENCE [LARGE SCALE GENOMIC DNA]</scope>
    <source>
        <strain evidence="8">A1464</strain>
    </source>
</reference>
<keyword evidence="1 6" id="KW-0597">Phosphoprotein</keyword>